<protein>
    <submittedName>
        <fullName evidence="2">Uncharacterized protein</fullName>
    </submittedName>
</protein>
<evidence type="ECO:0000313" key="2">
    <source>
        <dbReference type="Ensembl" id="ENSSFAP00005016193.1"/>
    </source>
</evidence>
<feature type="region of interest" description="Disordered" evidence="1">
    <location>
        <begin position="96"/>
        <end position="115"/>
    </location>
</feature>
<dbReference type="Proteomes" id="UP000472267">
    <property type="component" value="Chromosome 12"/>
</dbReference>
<evidence type="ECO:0000256" key="1">
    <source>
        <dbReference type="SAM" id="MobiDB-lite"/>
    </source>
</evidence>
<reference evidence="2" key="3">
    <citation type="submission" date="2025-09" db="UniProtKB">
        <authorList>
            <consortium name="Ensembl"/>
        </authorList>
    </citation>
    <scope>IDENTIFICATION</scope>
</reference>
<reference evidence="2" key="1">
    <citation type="submission" date="2019-06" db="EMBL/GenBank/DDBJ databases">
        <authorList>
            <consortium name="Wellcome Sanger Institute Data Sharing"/>
        </authorList>
    </citation>
    <scope>NUCLEOTIDE SEQUENCE [LARGE SCALE GENOMIC DNA]</scope>
</reference>
<organism evidence="2 3">
    <name type="scientific">Salarias fasciatus</name>
    <name type="common">Jewelled blenny</name>
    <name type="synonym">Blennius fasciatus</name>
    <dbReference type="NCBI Taxonomy" id="181472"/>
    <lineage>
        <taxon>Eukaryota</taxon>
        <taxon>Metazoa</taxon>
        <taxon>Chordata</taxon>
        <taxon>Craniata</taxon>
        <taxon>Vertebrata</taxon>
        <taxon>Euteleostomi</taxon>
        <taxon>Actinopterygii</taxon>
        <taxon>Neopterygii</taxon>
        <taxon>Teleostei</taxon>
        <taxon>Neoteleostei</taxon>
        <taxon>Acanthomorphata</taxon>
        <taxon>Ovalentaria</taxon>
        <taxon>Blenniimorphae</taxon>
        <taxon>Blenniiformes</taxon>
        <taxon>Blennioidei</taxon>
        <taxon>Blenniidae</taxon>
        <taxon>Salariinae</taxon>
        <taxon>Salarias</taxon>
    </lineage>
</organism>
<evidence type="ECO:0000313" key="3">
    <source>
        <dbReference type="Proteomes" id="UP000472267"/>
    </source>
</evidence>
<dbReference type="AlphaFoldDB" id="A0A672GBH0"/>
<reference evidence="2" key="2">
    <citation type="submission" date="2025-08" db="UniProtKB">
        <authorList>
            <consortium name="Ensembl"/>
        </authorList>
    </citation>
    <scope>IDENTIFICATION</scope>
</reference>
<accession>A0A672GBH0</accession>
<dbReference type="Ensembl" id="ENSSFAT00005016836.1">
    <property type="protein sequence ID" value="ENSSFAP00005016193.1"/>
    <property type="gene ID" value="ENSSFAG00005008611.1"/>
</dbReference>
<dbReference type="InParanoid" id="A0A672GBH0"/>
<sequence length="130" mass="13964">AQGRSGFVSAVLKAAASCRAGPDGERQACVSPSVQRSRLASRCRSVAGSRPRGATSQRAFSRRAAASCILHQHIICSRFQRVMKTEHRWTQSLNTCPRSPAGPSGQLHRGADGRLSPAGRLVSIRDSFVH</sequence>
<name>A0A672GBH0_SALFA</name>
<keyword evidence="3" id="KW-1185">Reference proteome</keyword>
<proteinExistence type="predicted"/>